<proteinExistence type="predicted"/>
<feature type="transmembrane region" description="Helical" evidence="8">
    <location>
        <begin position="491"/>
        <end position="514"/>
    </location>
</feature>
<organism evidence="9 10">
    <name type="scientific">Cryptosporangium minutisporangium</name>
    <dbReference type="NCBI Taxonomy" id="113569"/>
    <lineage>
        <taxon>Bacteria</taxon>
        <taxon>Bacillati</taxon>
        <taxon>Actinomycetota</taxon>
        <taxon>Actinomycetes</taxon>
        <taxon>Cryptosporangiales</taxon>
        <taxon>Cryptosporangiaceae</taxon>
        <taxon>Cryptosporangium</taxon>
    </lineage>
</organism>
<evidence type="ECO:0000256" key="5">
    <source>
        <dbReference type="ARBA" id="ARBA00022984"/>
    </source>
</evidence>
<feature type="transmembrane region" description="Helical" evidence="8">
    <location>
        <begin position="198"/>
        <end position="220"/>
    </location>
</feature>
<evidence type="ECO:0000313" key="9">
    <source>
        <dbReference type="EMBL" id="GAA3383517.1"/>
    </source>
</evidence>
<comment type="subcellular location">
    <subcellularLocation>
        <location evidence="1">Cell membrane</location>
        <topology evidence="1">Multi-pass membrane protein</topology>
    </subcellularLocation>
</comment>
<evidence type="ECO:0000256" key="2">
    <source>
        <dbReference type="ARBA" id="ARBA00022475"/>
    </source>
</evidence>
<evidence type="ECO:0000256" key="7">
    <source>
        <dbReference type="ARBA" id="ARBA00023136"/>
    </source>
</evidence>
<feature type="transmembrane region" description="Helical" evidence="8">
    <location>
        <begin position="240"/>
        <end position="261"/>
    </location>
</feature>
<dbReference type="PANTHER" id="PTHR47019">
    <property type="entry name" value="LIPID II FLIPPASE MURJ"/>
    <property type="match status" value="1"/>
</dbReference>
<evidence type="ECO:0000256" key="8">
    <source>
        <dbReference type="SAM" id="Phobius"/>
    </source>
</evidence>
<evidence type="ECO:0000256" key="6">
    <source>
        <dbReference type="ARBA" id="ARBA00022989"/>
    </source>
</evidence>
<dbReference type="Pfam" id="PF03023">
    <property type="entry name" value="MurJ"/>
    <property type="match status" value="1"/>
</dbReference>
<keyword evidence="5" id="KW-0573">Peptidoglycan synthesis</keyword>
<accession>A0ABP6SRA4</accession>
<keyword evidence="3 8" id="KW-0812">Transmembrane</keyword>
<feature type="transmembrane region" description="Helical" evidence="8">
    <location>
        <begin position="167"/>
        <end position="186"/>
    </location>
</feature>
<evidence type="ECO:0000256" key="1">
    <source>
        <dbReference type="ARBA" id="ARBA00004651"/>
    </source>
</evidence>
<gene>
    <name evidence="9" type="ORF">GCM10020369_09640</name>
</gene>
<feature type="transmembrane region" description="Helical" evidence="8">
    <location>
        <begin position="59"/>
        <end position="78"/>
    </location>
</feature>
<keyword evidence="7 8" id="KW-0472">Membrane</keyword>
<comment type="caution">
    <text evidence="9">The sequence shown here is derived from an EMBL/GenBank/DDBJ whole genome shotgun (WGS) entry which is preliminary data.</text>
</comment>
<evidence type="ECO:0000256" key="4">
    <source>
        <dbReference type="ARBA" id="ARBA00022960"/>
    </source>
</evidence>
<feature type="transmembrane region" description="Helical" evidence="8">
    <location>
        <begin position="90"/>
        <end position="114"/>
    </location>
</feature>
<evidence type="ECO:0000256" key="3">
    <source>
        <dbReference type="ARBA" id="ARBA00022692"/>
    </source>
</evidence>
<feature type="transmembrane region" description="Helical" evidence="8">
    <location>
        <begin position="421"/>
        <end position="444"/>
    </location>
</feature>
<keyword evidence="2" id="KW-1003">Cell membrane</keyword>
<feature type="transmembrane region" description="Helical" evidence="8">
    <location>
        <begin position="134"/>
        <end position="155"/>
    </location>
</feature>
<evidence type="ECO:0000313" key="10">
    <source>
        <dbReference type="Proteomes" id="UP001501676"/>
    </source>
</evidence>
<feature type="transmembrane region" description="Helical" evidence="8">
    <location>
        <begin position="321"/>
        <end position="344"/>
    </location>
</feature>
<keyword evidence="6 8" id="KW-1133">Transmembrane helix</keyword>
<keyword evidence="10" id="KW-1185">Reference proteome</keyword>
<sequence length="533" mass="55201">MAEAFSVRRASRGMAVATLASRTVGFLRVVVLASALGLGSRLLDSYNVANTLPNAVYEVVVGGAMASVVVPLLARAALTEPDDGLVYAQRLLSLIVYGLGAVTVVAMISAPWLVEIYTPRFTGEQRELAVAFSRFFLPQILFYGVSATAGAVLNIRGRFAAPMWAPLFNSVIVIAVGVIYLLIGGASDIASMTATHVLLLAVGTTAGVLAQMTLVVWALARTGFVLRPRLDLRGIGLRRVGRLAGWVLVSVVAAQVLIAVATRTASTSGPGGISAYQNALAVFHLPFAVIALSVMTALLPRLSRNAAHRNHARITADLSQGVRLAAVALAPIAAIMLVLGPQIATLLFAHGRSSSSAIALLGAVVAAFGVALLPFTGYMILQRGFYALQDTRTPALIATGVTVIGVAGCLVATWLLPRATIVVGIPLAYAAAYTVGFLAAAAILRRRLGRIDGHRLLHTHARVAVAAGIAVSCGAVTAFALTPMIDTGYSAALVTLTAAGVVSTAVYVAVAHLLRLAEIRQLVAAGLAGIRTS</sequence>
<feature type="transmembrane region" description="Helical" evidence="8">
    <location>
        <begin position="393"/>
        <end position="415"/>
    </location>
</feature>
<keyword evidence="4" id="KW-0133">Cell shape</keyword>
<feature type="transmembrane region" description="Helical" evidence="8">
    <location>
        <begin position="464"/>
        <end position="485"/>
    </location>
</feature>
<dbReference type="PANTHER" id="PTHR47019:SF1">
    <property type="entry name" value="LIPID II FLIPPASE MURJ"/>
    <property type="match status" value="1"/>
</dbReference>
<dbReference type="CDD" id="cd13123">
    <property type="entry name" value="MATE_MurJ_like"/>
    <property type="match status" value="1"/>
</dbReference>
<dbReference type="EMBL" id="BAAAYN010000006">
    <property type="protein sequence ID" value="GAA3383517.1"/>
    <property type="molecule type" value="Genomic_DNA"/>
</dbReference>
<dbReference type="Proteomes" id="UP001501676">
    <property type="component" value="Unassembled WGS sequence"/>
</dbReference>
<reference evidence="10" key="1">
    <citation type="journal article" date="2019" name="Int. J. Syst. Evol. Microbiol.">
        <title>The Global Catalogue of Microorganisms (GCM) 10K type strain sequencing project: providing services to taxonomists for standard genome sequencing and annotation.</title>
        <authorList>
            <consortium name="The Broad Institute Genomics Platform"/>
            <consortium name="The Broad Institute Genome Sequencing Center for Infectious Disease"/>
            <person name="Wu L."/>
            <person name="Ma J."/>
        </authorList>
    </citation>
    <scope>NUCLEOTIDE SEQUENCE [LARGE SCALE GENOMIC DNA]</scope>
    <source>
        <strain evidence="10">JCM 9458</strain>
    </source>
</reference>
<evidence type="ECO:0008006" key="11">
    <source>
        <dbReference type="Google" id="ProtNLM"/>
    </source>
</evidence>
<name>A0ABP6SRA4_9ACTN</name>
<dbReference type="PRINTS" id="PR01806">
    <property type="entry name" value="VIRFACTRMVIN"/>
</dbReference>
<dbReference type="InterPro" id="IPR004268">
    <property type="entry name" value="MurJ"/>
</dbReference>
<feature type="transmembrane region" description="Helical" evidence="8">
    <location>
        <begin position="356"/>
        <end position="381"/>
    </location>
</feature>
<dbReference type="NCBIfam" id="TIGR01695">
    <property type="entry name" value="murJ_mviN"/>
    <property type="match status" value="1"/>
</dbReference>
<protein>
    <recommendedName>
        <fullName evidence="11">Murein biosynthesis integral membrane protein MurJ</fullName>
    </recommendedName>
</protein>
<dbReference type="InterPro" id="IPR051050">
    <property type="entry name" value="Lipid_II_flippase_MurJ/MviN"/>
</dbReference>
<feature type="transmembrane region" description="Helical" evidence="8">
    <location>
        <begin position="281"/>
        <end position="300"/>
    </location>
</feature>